<dbReference type="SUPFAM" id="SSF48403">
    <property type="entry name" value="Ankyrin repeat"/>
    <property type="match status" value="1"/>
</dbReference>
<dbReference type="Proteomes" id="UP000009882">
    <property type="component" value="Unassembled WGS sequence"/>
</dbReference>
<protein>
    <submittedName>
        <fullName evidence="1">Uncharacterized protein</fullName>
    </submittedName>
</protein>
<dbReference type="InParanoid" id="K9G2G6"/>
<reference evidence="2" key="1">
    <citation type="journal article" date="2012" name="BMC Genomics">
        <title>Genome sequence of the necrotrophic fungus Penicillium digitatum, the main postharvest pathogen of citrus.</title>
        <authorList>
            <person name="Marcet-Houben M."/>
            <person name="Ballester A.-R."/>
            <person name="de la Fuente B."/>
            <person name="Harries E."/>
            <person name="Marcos J.F."/>
            <person name="Gonzalez-Candelas L."/>
            <person name="Gabaldon T."/>
        </authorList>
    </citation>
    <scope>NUCLEOTIDE SEQUENCE [LARGE SCALE GENOMIC DNA]</scope>
    <source>
        <strain evidence="2">PHI26 / CECT 20796</strain>
    </source>
</reference>
<comment type="caution">
    <text evidence="1">The sequence shown here is derived from an EMBL/GenBank/DDBJ whole genome shotgun (WGS) entry which is preliminary data.</text>
</comment>
<keyword evidence="2" id="KW-1185">Reference proteome</keyword>
<proteinExistence type="predicted"/>
<dbReference type="HOGENOM" id="CLU_064330_1_0_1"/>
<organism evidence="1 2">
    <name type="scientific">Penicillium digitatum (strain PHI26 / CECT 20796)</name>
    <name type="common">Green mold</name>
    <dbReference type="NCBI Taxonomy" id="1170229"/>
    <lineage>
        <taxon>Eukaryota</taxon>
        <taxon>Fungi</taxon>
        <taxon>Dikarya</taxon>
        <taxon>Ascomycota</taxon>
        <taxon>Pezizomycotina</taxon>
        <taxon>Eurotiomycetes</taxon>
        <taxon>Eurotiomycetidae</taxon>
        <taxon>Eurotiales</taxon>
        <taxon>Aspergillaceae</taxon>
        <taxon>Penicillium</taxon>
    </lineage>
</organism>
<dbReference type="Gene3D" id="1.25.40.20">
    <property type="entry name" value="Ankyrin repeat-containing domain"/>
    <property type="match status" value="1"/>
</dbReference>
<sequence length="229" mass="25796">MVSPCKNLRLAVENGDTEATIEFLNNVLTMESHHFRTATMNKHNGILELFLSRSWEINADMSDTVPSASVYTFEDVGLLKWFLNHGADPKKRCRIRNCTSLSYAVRDGPFNAIKILFESGGQVQDGQLLHYAVMRTKNDSHAVLELIYDQDSDYNKQCVNRMIDEGTPEYSMNERSGLGTPVHYAARSGSAEMVIFLQGRAELLIFKILTVGHQLVTRFITGIMKSNKS</sequence>
<dbReference type="STRING" id="1170229.K9G2G6"/>
<dbReference type="AlphaFoldDB" id="K9G2G6"/>
<name>K9G2G6_PEND2</name>
<evidence type="ECO:0000313" key="2">
    <source>
        <dbReference type="Proteomes" id="UP000009882"/>
    </source>
</evidence>
<gene>
    <name evidence="1" type="ORF">PDIG_25120</name>
</gene>
<accession>K9G2G6</accession>
<dbReference type="OrthoDB" id="426293at2759"/>
<evidence type="ECO:0000313" key="1">
    <source>
        <dbReference type="EMBL" id="EKV15519.1"/>
    </source>
</evidence>
<dbReference type="InterPro" id="IPR036770">
    <property type="entry name" value="Ankyrin_rpt-contain_sf"/>
</dbReference>
<dbReference type="EMBL" id="AKCT01000118">
    <property type="protein sequence ID" value="EKV15519.1"/>
    <property type="molecule type" value="Genomic_DNA"/>
</dbReference>
<dbReference type="eggNOG" id="KOG4177">
    <property type="taxonomic scope" value="Eukaryota"/>
</dbReference>